<feature type="transmembrane region" description="Helical" evidence="1">
    <location>
        <begin position="7"/>
        <end position="29"/>
    </location>
</feature>
<dbReference type="Proteomes" id="UP000311605">
    <property type="component" value="Unassembled WGS sequence"/>
</dbReference>
<comment type="caution">
    <text evidence="2">The sequence shown here is derived from an EMBL/GenBank/DDBJ whole genome shotgun (WGS) entry which is preliminary data.</text>
</comment>
<name>A0A5C4XQI8_9HYPH</name>
<accession>A0A5C4XQI8</accession>
<reference evidence="2 3" key="1">
    <citation type="submission" date="2019-06" db="EMBL/GenBank/DDBJ databases">
        <title>The draft genome of Rhizobium smilacinae PTYR-5.</title>
        <authorList>
            <person name="Liu L."/>
            <person name="Li L."/>
            <person name="Zhang X."/>
        </authorList>
    </citation>
    <scope>NUCLEOTIDE SEQUENCE [LARGE SCALE GENOMIC DNA]</scope>
    <source>
        <strain evidence="2 3">PTYR-5</strain>
    </source>
</reference>
<proteinExistence type="predicted"/>
<keyword evidence="1" id="KW-0812">Transmembrane</keyword>
<evidence type="ECO:0000313" key="3">
    <source>
        <dbReference type="Proteomes" id="UP000311605"/>
    </source>
</evidence>
<evidence type="ECO:0000313" key="2">
    <source>
        <dbReference type="EMBL" id="TNM65652.1"/>
    </source>
</evidence>
<keyword evidence="1" id="KW-1133">Transmembrane helix</keyword>
<sequence length="111" mass="12535">MSGWRDYVAPVLMGTVLLFGASMLIRISVDPSCAPRQAEHTRRMQQSDQALLRLSSLTRREQCLFYGERAALFAEQIKPADRCFGVGRNGEALKRQTEARLYRQLAEGCTL</sequence>
<gene>
    <name evidence="2" type="ORF">FHP24_05220</name>
</gene>
<dbReference type="EMBL" id="VDMN01000001">
    <property type="protein sequence ID" value="TNM65652.1"/>
    <property type="molecule type" value="Genomic_DNA"/>
</dbReference>
<evidence type="ECO:0000256" key="1">
    <source>
        <dbReference type="SAM" id="Phobius"/>
    </source>
</evidence>
<dbReference type="RefSeq" id="WP_139673815.1">
    <property type="nucleotide sequence ID" value="NZ_VDMN01000001.1"/>
</dbReference>
<keyword evidence="1" id="KW-0472">Membrane</keyword>
<dbReference type="AlphaFoldDB" id="A0A5C4XQI8"/>
<protein>
    <submittedName>
        <fullName evidence="2">Uncharacterized protein</fullName>
    </submittedName>
</protein>
<keyword evidence="3" id="KW-1185">Reference proteome</keyword>
<organism evidence="2 3">
    <name type="scientific">Aliirhizobium smilacinae</name>
    <dbReference type="NCBI Taxonomy" id="1395944"/>
    <lineage>
        <taxon>Bacteria</taxon>
        <taxon>Pseudomonadati</taxon>
        <taxon>Pseudomonadota</taxon>
        <taxon>Alphaproteobacteria</taxon>
        <taxon>Hyphomicrobiales</taxon>
        <taxon>Rhizobiaceae</taxon>
        <taxon>Aliirhizobium</taxon>
    </lineage>
</organism>